<dbReference type="GO" id="GO:0008270">
    <property type="term" value="F:zinc ion binding"/>
    <property type="evidence" value="ECO:0007669"/>
    <property type="project" value="TreeGrafter"/>
</dbReference>
<comment type="caution">
    <text evidence="4">The sequence shown here is derived from an EMBL/GenBank/DDBJ whole genome shotgun (WGS) entry which is preliminary data.</text>
</comment>
<dbReference type="PANTHER" id="PTHR11533">
    <property type="entry name" value="PROTEASE M1 ZINC METALLOPROTEASE"/>
    <property type="match status" value="1"/>
</dbReference>
<organism evidence="4">
    <name type="scientific">Sesamum angustifolium</name>
    <dbReference type="NCBI Taxonomy" id="2727405"/>
    <lineage>
        <taxon>Eukaryota</taxon>
        <taxon>Viridiplantae</taxon>
        <taxon>Streptophyta</taxon>
        <taxon>Embryophyta</taxon>
        <taxon>Tracheophyta</taxon>
        <taxon>Spermatophyta</taxon>
        <taxon>Magnoliopsida</taxon>
        <taxon>eudicotyledons</taxon>
        <taxon>Gunneridae</taxon>
        <taxon>Pentapetalae</taxon>
        <taxon>asterids</taxon>
        <taxon>lamiids</taxon>
        <taxon>Lamiales</taxon>
        <taxon>Pedaliaceae</taxon>
        <taxon>Sesamum</taxon>
    </lineage>
</organism>
<comment type="similarity">
    <text evidence="1">Belongs to the peptidase M1 family.</text>
</comment>
<evidence type="ECO:0000256" key="2">
    <source>
        <dbReference type="SAM" id="MobiDB-lite"/>
    </source>
</evidence>
<sequence length="349" mass="39402">MEIEDVSCSSDVCSSQTTNSNEENIGESWWIKINIHQAGFYRVKYDDNLAAQLRKAIASNSLSAADEFGKQYSLITVSLDSFYIPMLSVLGILDDTFALCEACSTPFSSLLNLMDTYRKDLEYIVLSRLIDAAYIAVMRNASSSDRTGLHCLRKIYSEVDAVQEKTRILRCMASCPDPVIVSETLDFMLTDEVPHQDAIYVLAGISWEGRSMAWTWFKVMLNLPISFLTENVITHHVRPGSSTCNLESLRRFLFLVIISAFRCFADKLGSDHQEMGRCDDIIAPFCSYEIADEVEAFFCSHSHSPPLSSTMQFLKQSLELVRIKAQWIENIKEEKEVLAELVKGLSSKQ</sequence>
<keyword evidence="4" id="KW-0031">Aminopeptidase</keyword>
<evidence type="ECO:0000259" key="3">
    <source>
        <dbReference type="Pfam" id="PF11838"/>
    </source>
</evidence>
<dbReference type="GO" id="GO:0005737">
    <property type="term" value="C:cytoplasm"/>
    <property type="evidence" value="ECO:0007669"/>
    <property type="project" value="TreeGrafter"/>
</dbReference>
<feature type="compositionally biased region" description="Low complexity" evidence="2">
    <location>
        <begin position="1"/>
        <end position="15"/>
    </location>
</feature>
<proteinExistence type="inferred from homology"/>
<dbReference type="EMBL" id="JACGWK010000013">
    <property type="protein sequence ID" value="KAL0319413.1"/>
    <property type="molecule type" value="Genomic_DNA"/>
</dbReference>
<dbReference type="Pfam" id="PF11838">
    <property type="entry name" value="ERAP1_C"/>
    <property type="match status" value="1"/>
</dbReference>
<keyword evidence="4" id="KW-0645">Protease</keyword>
<dbReference type="GO" id="GO:0042277">
    <property type="term" value="F:peptide binding"/>
    <property type="evidence" value="ECO:0007669"/>
    <property type="project" value="TreeGrafter"/>
</dbReference>
<keyword evidence="4" id="KW-0378">Hydrolase</keyword>
<dbReference type="GO" id="GO:0070006">
    <property type="term" value="F:metalloaminopeptidase activity"/>
    <property type="evidence" value="ECO:0007669"/>
    <property type="project" value="TreeGrafter"/>
</dbReference>
<dbReference type="GO" id="GO:0016020">
    <property type="term" value="C:membrane"/>
    <property type="evidence" value="ECO:0007669"/>
    <property type="project" value="TreeGrafter"/>
</dbReference>
<dbReference type="GO" id="GO:0006508">
    <property type="term" value="P:proteolysis"/>
    <property type="evidence" value="ECO:0007669"/>
    <property type="project" value="TreeGrafter"/>
</dbReference>
<feature type="domain" description="ERAP1-like C-terminal" evidence="3">
    <location>
        <begin position="132"/>
        <end position="218"/>
    </location>
</feature>
<dbReference type="Gene3D" id="2.60.40.1910">
    <property type="match status" value="1"/>
</dbReference>
<name>A0AAW2LKE1_9LAMI</name>
<dbReference type="PANTHER" id="PTHR11533:SF274">
    <property type="entry name" value="AMINOPEPTIDASE"/>
    <property type="match status" value="1"/>
</dbReference>
<protein>
    <submittedName>
        <fullName evidence="4">Aminopeptidase M1</fullName>
    </submittedName>
</protein>
<accession>A0AAW2LKE1</accession>
<dbReference type="Gene3D" id="1.25.50.20">
    <property type="match status" value="2"/>
</dbReference>
<evidence type="ECO:0000256" key="1">
    <source>
        <dbReference type="ARBA" id="ARBA00010136"/>
    </source>
</evidence>
<dbReference type="InterPro" id="IPR024571">
    <property type="entry name" value="ERAP1-like_C_dom"/>
</dbReference>
<reference evidence="4" key="1">
    <citation type="submission" date="2020-06" db="EMBL/GenBank/DDBJ databases">
        <authorList>
            <person name="Li T."/>
            <person name="Hu X."/>
            <person name="Zhang T."/>
            <person name="Song X."/>
            <person name="Zhang H."/>
            <person name="Dai N."/>
            <person name="Sheng W."/>
            <person name="Hou X."/>
            <person name="Wei L."/>
        </authorList>
    </citation>
    <scope>NUCLEOTIDE SEQUENCE</scope>
    <source>
        <strain evidence="4">G01</strain>
        <tissue evidence="4">Leaf</tissue>
    </source>
</reference>
<evidence type="ECO:0000313" key="4">
    <source>
        <dbReference type="EMBL" id="KAL0319413.1"/>
    </source>
</evidence>
<dbReference type="GO" id="GO:0005615">
    <property type="term" value="C:extracellular space"/>
    <property type="evidence" value="ECO:0007669"/>
    <property type="project" value="TreeGrafter"/>
</dbReference>
<reference evidence="4" key="2">
    <citation type="journal article" date="2024" name="Plant">
        <title>Genomic evolution and insights into agronomic trait innovations of Sesamum species.</title>
        <authorList>
            <person name="Miao H."/>
            <person name="Wang L."/>
            <person name="Qu L."/>
            <person name="Liu H."/>
            <person name="Sun Y."/>
            <person name="Le M."/>
            <person name="Wang Q."/>
            <person name="Wei S."/>
            <person name="Zheng Y."/>
            <person name="Lin W."/>
            <person name="Duan Y."/>
            <person name="Cao H."/>
            <person name="Xiong S."/>
            <person name="Wang X."/>
            <person name="Wei L."/>
            <person name="Li C."/>
            <person name="Ma Q."/>
            <person name="Ju M."/>
            <person name="Zhao R."/>
            <person name="Li G."/>
            <person name="Mu C."/>
            <person name="Tian Q."/>
            <person name="Mei H."/>
            <person name="Zhang T."/>
            <person name="Gao T."/>
            <person name="Zhang H."/>
        </authorList>
    </citation>
    <scope>NUCLEOTIDE SEQUENCE</scope>
    <source>
        <strain evidence="4">G01</strain>
    </source>
</reference>
<feature type="region of interest" description="Disordered" evidence="2">
    <location>
        <begin position="1"/>
        <end position="20"/>
    </location>
</feature>
<dbReference type="GO" id="GO:0043171">
    <property type="term" value="P:peptide catabolic process"/>
    <property type="evidence" value="ECO:0007669"/>
    <property type="project" value="TreeGrafter"/>
</dbReference>
<gene>
    <name evidence="4" type="ORF">Sangu_2097500</name>
</gene>
<dbReference type="AlphaFoldDB" id="A0AAW2LKE1"/>
<dbReference type="InterPro" id="IPR050344">
    <property type="entry name" value="Peptidase_M1_aminopeptidases"/>
</dbReference>